<dbReference type="OrthoDB" id="5396786at2759"/>
<feature type="compositionally biased region" description="Basic and acidic residues" evidence="1">
    <location>
        <begin position="286"/>
        <end position="320"/>
    </location>
</feature>
<dbReference type="HOGENOM" id="CLU_011932_0_0_1"/>
<name>N1PXM1_DOTSN</name>
<sequence length="1003" mass="109098">MPMIRVNALRSLRFTGARTTARASAGRTQLVAKRFASSGGSHGGHGEASSDLPWLLSAVAITPPCVWYLWPDTSHAEHHDDHGHHGEHAEEEEKPSEEDQSTEDEAEQVDSAPAEQADAPEKTEEKAEQSSEKQEDESQGDDEKSEGGDDKEEGGEDKQEGSEKSGKSNEGVGNKDGSQGSGSDGEGQSKNMAASTPNEGGSQEKPKGGEVEGVQFKGKMKPDSDGFKDTHKTEPNPESRGTQKRRIDSGLGKNLGEGTSSSATAKPETSDVGAIDNKQKGFSTTDTRHSIKIDERDDKSKKGTGEPETAKAKGTIDPKAPKSGMAEDDNPLIKALPPASDYYTYLTIIEYNLTPENLPVLHKILQDEQLTTNIGWDLVHLLIPLLPESEECLKDIARLGNPREVILKVTESLRLIEYDGLEQDDPQSAGGAEGSADEIRSRADSTTYPLKTAATATGGSPSAMREMPPPLPLPVNQFVALLSMLAVLHPRIKTKYPTRFLSTTLQAILASFSNAPTGKHREEMVVAIVKTIKAVTGIQRPTLPSRKSSGMLPSSVTRGSAPAADPEASAVSGESLEESDMQTKLLQAFVTHVLEEYMLNFPSYEDVPGMAWCSRIMEKVRPERTIPDATTFKDRFANEERLHRRIDAVGQLANLSQDLRITDEQLFEAAITVEDSADGNAGEEIEPPADAKDVALSRLGSLVLFAGREVSTILYDRPRASRPAFELFPDHQDLLKHCLAPADMGTGQLGTEPAALIDAVLSLGLVGLERDAVGDPVSDEQFNEYLQVIALLSSNCPNPSLRGHAHYLASTVLRSQPDEQVRLSFIRDTLEHCPFENLKVSAVGWIKGETIEANTPTPVSGHAHQHESDNSKPSIFSKPLALDSLAPYLFPSLHVDLVMAPIRDAWMTFQTNISFYLASLNFLYLLLQAKHIYATLDIHDLWTNNDIAGSFLQPLRDVKKRFLQQMDDGALEEEKSAEAVAELGLLEETVSRVTRVVANLNGE</sequence>
<proteinExistence type="predicted"/>
<dbReference type="InterPro" id="IPR040347">
    <property type="entry name" value="YBP1/2"/>
</dbReference>
<feature type="compositionally biased region" description="Basic and acidic residues" evidence="1">
    <location>
        <begin position="76"/>
        <end position="88"/>
    </location>
</feature>
<feature type="region of interest" description="Disordered" evidence="1">
    <location>
        <begin position="76"/>
        <end position="331"/>
    </location>
</feature>
<dbReference type="AlphaFoldDB" id="N1PXM1"/>
<feature type="compositionally biased region" description="Basic and acidic residues" evidence="1">
    <location>
        <begin position="156"/>
        <end position="167"/>
    </location>
</feature>
<evidence type="ECO:0008006" key="4">
    <source>
        <dbReference type="Google" id="ProtNLM"/>
    </source>
</evidence>
<feature type="region of interest" description="Disordered" evidence="1">
    <location>
        <begin position="420"/>
        <end position="468"/>
    </location>
</feature>
<evidence type="ECO:0000256" key="1">
    <source>
        <dbReference type="SAM" id="MobiDB-lite"/>
    </source>
</evidence>
<dbReference type="Pfam" id="PF08568">
    <property type="entry name" value="Kinetochor_Ybp2"/>
    <property type="match status" value="1"/>
</dbReference>
<evidence type="ECO:0000313" key="3">
    <source>
        <dbReference type="Proteomes" id="UP000016933"/>
    </source>
</evidence>
<organism evidence="2 3">
    <name type="scientific">Dothistroma septosporum (strain NZE10 / CBS 128990)</name>
    <name type="common">Red band needle blight fungus</name>
    <name type="synonym">Mycosphaerella pini</name>
    <dbReference type="NCBI Taxonomy" id="675120"/>
    <lineage>
        <taxon>Eukaryota</taxon>
        <taxon>Fungi</taxon>
        <taxon>Dikarya</taxon>
        <taxon>Ascomycota</taxon>
        <taxon>Pezizomycotina</taxon>
        <taxon>Dothideomycetes</taxon>
        <taxon>Dothideomycetidae</taxon>
        <taxon>Mycosphaerellales</taxon>
        <taxon>Mycosphaerellaceae</taxon>
        <taxon>Dothistroma</taxon>
    </lineage>
</organism>
<feature type="compositionally biased region" description="Acidic residues" evidence="1">
    <location>
        <begin position="89"/>
        <end position="108"/>
    </location>
</feature>
<feature type="region of interest" description="Disordered" evidence="1">
    <location>
        <begin position="541"/>
        <end position="576"/>
    </location>
</feature>
<feature type="compositionally biased region" description="Polar residues" evidence="1">
    <location>
        <begin position="545"/>
        <end position="558"/>
    </location>
</feature>
<feature type="compositionally biased region" description="Polar residues" evidence="1">
    <location>
        <begin position="190"/>
        <end position="201"/>
    </location>
</feature>
<dbReference type="GO" id="GO:0005737">
    <property type="term" value="C:cytoplasm"/>
    <property type="evidence" value="ECO:0007669"/>
    <property type="project" value="TreeGrafter"/>
</dbReference>
<reference evidence="3" key="1">
    <citation type="journal article" date="2012" name="PLoS Genet.">
        <title>The genomes of the fungal plant pathogens Cladosporium fulvum and Dothistroma septosporum reveal adaptation to different hosts and lifestyles but also signatures of common ancestry.</title>
        <authorList>
            <person name="de Wit P.J.G.M."/>
            <person name="van der Burgt A."/>
            <person name="Oekmen B."/>
            <person name="Stergiopoulos I."/>
            <person name="Abd-Elsalam K.A."/>
            <person name="Aerts A.L."/>
            <person name="Bahkali A.H."/>
            <person name="Beenen H.G."/>
            <person name="Chettri P."/>
            <person name="Cox M.P."/>
            <person name="Datema E."/>
            <person name="de Vries R.P."/>
            <person name="Dhillon B."/>
            <person name="Ganley A.R."/>
            <person name="Griffiths S.A."/>
            <person name="Guo Y."/>
            <person name="Hamelin R.C."/>
            <person name="Henrissat B."/>
            <person name="Kabir M.S."/>
            <person name="Jashni M.K."/>
            <person name="Kema G."/>
            <person name="Klaubauf S."/>
            <person name="Lapidus A."/>
            <person name="Levasseur A."/>
            <person name="Lindquist E."/>
            <person name="Mehrabi R."/>
            <person name="Ohm R.A."/>
            <person name="Owen T.J."/>
            <person name="Salamov A."/>
            <person name="Schwelm A."/>
            <person name="Schijlen E."/>
            <person name="Sun H."/>
            <person name="van den Burg H.A."/>
            <person name="van Ham R.C.H.J."/>
            <person name="Zhang S."/>
            <person name="Goodwin S.B."/>
            <person name="Grigoriev I.V."/>
            <person name="Collemare J."/>
            <person name="Bradshaw R.E."/>
        </authorList>
    </citation>
    <scope>NUCLEOTIDE SEQUENCE [LARGE SCALE GENOMIC DNA]</scope>
    <source>
        <strain evidence="3">NZE10 / CBS 128990</strain>
    </source>
</reference>
<dbReference type="InterPro" id="IPR013877">
    <property type="entry name" value="YAP-bd/ALF4/Glomulin"/>
</dbReference>
<dbReference type="eggNOG" id="ENOG502QWJN">
    <property type="taxonomic scope" value="Eukaryota"/>
</dbReference>
<dbReference type="STRING" id="675120.N1PXM1"/>
<accession>N1PXM1</accession>
<dbReference type="Proteomes" id="UP000016933">
    <property type="component" value="Unassembled WGS sequence"/>
</dbReference>
<evidence type="ECO:0000313" key="2">
    <source>
        <dbReference type="EMBL" id="EME48276.1"/>
    </source>
</evidence>
<dbReference type="EMBL" id="KB446536">
    <property type="protein sequence ID" value="EME48276.1"/>
    <property type="molecule type" value="Genomic_DNA"/>
</dbReference>
<keyword evidence="3" id="KW-1185">Reference proteome</keyword>
<feature type="compositionally biased region" description="Basic and acidic residues" evidence="1">
    <location>
        <begin position="220"/>
        <end position="237"/>
    </location>
</feature>
<protein>
    <recommendedName>
        <fullName evidence="4">DUF1760-domain-containing protein</fullName>
    </recommendedName>
</protein>
<reference evidence="2 3" key="2">
    <citation type="journal article" date="2012" name="PLoS Pathog.">
        <title>Diverse lifestyles and strategies of plant pathogenesis encoded in the genomes of eighteen Dothideomycetes fungi.</title>
        <authorList>
            <person name="Ohm R.A."/>
            <person name="Feau N."/>
            <person name="Henrissat B."/>
            <person name="Schoch C.L."/>
            <person name="Horwitz B.A."/>
            <person name="Barry K.W."/>
            <person name="Condon B.J."/>
            <person name="Copeland A.C."/>
            <person name="Dhillon B."/>
            <person name="Glaser F."/>
            <person name="Hesse C.N."/>
            <person name="Kosti I."/>
            <person name="LaButti K."/>
            <person name="Lindquist E.A."/>
            <person name="Lucas S."/>
            <person name="Salamov A.A."/>
            <person name="Bradshaw R.E."/>
            <person name="Ciuffetti L."/>
            <person name="Hamelin R.C."/>
            <person name="Kema G.H.J."/>
            <person name="Lawrence C."/>
            <person name="Scott J.A."/>
            <person name="Spatafora J.W."/>
            <person name="Turgeon B.G."/>
            <person name="de Wit P.J.G.M."/>
            <person name="Zhong S."/>
            <person name="Goodwin S.B."/>
            <person name="Grigoriev I.V."/>
        </authorList>
    </citation>
    <scope>NUCLEOTIDE SEQUENCE [LARGE SCALE GENOMIC DNA]</scope>
    <source>
        <strain evidence="3">NZE10 / CBS 128990</strain>
    </source>
</reference>
<gene>
    <name evidence="2" type="ORF">DOTSEDRAFT_86567</name>
</gene>
<dbReference type="PANTHER" id="PTHR28020">
    <property type="entry name" value="YAP1-BINDING PROTEIN 1-RELATED"/>
    <property type="match status" value="1"/>
</dbReference>
<dbReference type="PANTHER" id="PTHR28020:SF1">
    <property type="entry name" value="YAP1-BINDING PROTEIN 1-RELATED"/>
    <property type="match status" value="1"/>
</dbReference>
<feature type="compositionally biased region" description="Basic and acidic residues" evidence="1">
    <location>
        <begin position="119"/>
        <end position="133"/>
    </location>
</feature>
<dbReference type="GO" id="GO:0034599">
    <property type="term" value="P:cellular response to oxidative stress"/>
    <property type="evidence" value="ECO:0007669"/>
    <property type="project" value="InterPro"/>
</dbReference>